<evidence type="ECO:0000256" key="1">
    <source>
        <dbReference type="SAM" id="MobiDB-lite"/>
    </source>
</evidence>
<dbReference type="OrthoDB" id="3936110at2759"/>
<keyword evidence="3" id="KW-1185">Reference proteome</keyword>
<dbReference type="AlphaFoldDB" id="A0A4U0WN08"/>
<evidence type="ECO:0000313" key="2">
    <source>
        <dbReference type="EMBL" id="TKA62995.1"/>
    </source>
</evidence>
<protein>
    <submittedName>
        <fullName evidence="2">Uncharacterized protein</fullName>
    </submittedName>
</protein>
<feature type="compositionally biased region" description="Polar residues" evidence="1">
    <location>
        <begin position="230"/>
        <end position="250"/>
    </location>
</feature>
<comment type="caution">
    <text evidence="2">The sequence shown here is derived from an EMBL/GenBank/DDBJ whole genome shotgun (WGS) entry which is preliminary data.</text>
</comment>
<name>A0A4U0WN08_9PEZI</name>
<accession>A0A4U0WN08</accession>
<reference evidence="2 3" key="1">
    <citation type="submission" date="2017-03" db="EMBL/GenBank/DDBJ databases">
        <title>Genomes of endolithic fungi from Antarctica.</title>
        <authorList>
            <person name="Coleine C."/>
            <person name="Masonjones S."/>
            <person name="Stajich J.E."/>
        </authorList>
    </citation>
    <scope>NUCLEOTIDE SEQUENCE [LARGE SCALE GENOMIC DNA]</scope>
    <source>
        <strain evidence="2 3">CCFEE 5184</strain>
    </source>
</reference>
<feature type="compositionally biased region" description="Low complexity" evidence="1">
    <location>
        <begin position="257"/>
        <end position="268"/>
    </location>
</feature>
<evidence type="ECO:0000313" key="3">
    <source>
        <dbReference type="Proteomes" id="UP000309340"/>
    </source>
</evidence>
<proteinExistence type="predicted"/>
<feature type="region of interest" description="Disordered" evidence="1">
    <location>
        <begin position="102"/>
        <end position="125"/>
    </location>
</feature>
<feature type="compositionally biased region" description="Low complexity" evidence="1">
    <location>
        <begin position="32"/>
        <end position="52"/>
    </location>
</feature>
<dbReference type="EMBL" id="NAJQ01000995">
    <property type="protein sequence ID" value="TKA62995.1"/>
    <property type="molecule type" value="Genomic_DNA"/>
</dbReference>
<sequence length="300" mass="29834">MTNSNTTSDFIAYSPAIQSSQTALAVPGGGDTTTTTTTTTITSGSASITTSSMDAGTLMPMTEGPQREVSAPTGVTLPQPQPQPEGGSVVQDTSGIIASVAAQQQAGASSNTPLTEAETTRPGPAVAVPSPAVLYIAASSGAGAAANNFNADGAGTPLTAGSAPVVVGGTNYSLTPSGGALYANSVGITFMPTMPSSSRTTGGQEGVAVAVMSAFGTSTAAAAAAAAMASGQTDSKTRSTRSIKPSTTADMSDAAVSDTSPTRSSSRPRPGPDLPQRHRLQFRPPRTVQYRRCLASGLPF</sequence>
<feature type="region of interest" description="Disordered" evidence="1">
    <location>
        <begin position="229"/>
        <end position="287"/>
    </location>
</feature>
<gene>
    <name evidence="2" type="ORF">B0A55_12073</name>
</gene>
<organism evidence="2 3">
    <name type="scientific">Friedmanniomyces simplex</name>
    <dbReference type="NCBI Taxonomy" id="329884"/>
    <lineage>
        <taxon>Eukaryota</taxon>
        <taxon>Fungi</taxon>
        <taxon>Dikarya</taxon>
        <taxon>Ascomycota</taxon>
        <taxon>Pezizomycotina</taxon>
        <taxon>Dothideomycetes</taxon>
        <taxon>Dothideomycetidae</taxon>
        <taxon>Mycosphaerellales</taxon>
        <taxon>Teratosphaeriaceae</taxon>
        <taxon>Friedmanniomyces</taxon>
    </lineage>
</organism>
<dbReference type="Proteomes" id="UP000309340">
    <property type="component" value="Unassembled WGS sequence"/>
</dbReference>
<feature type="region of interest" description="Disordered" evidence="1">
    <location>
        <begin position="23"/>
        <end position="90"/>
    </location>
</feature>